<protein>
    <recommendedName>
        <fullName evidence="8">Unspecific monooxygenase</fullName>
    </recommendedName>
</protein>
<evidence type="ECO:0000313" key="6">
    <source>
        <dbReference type="EMBL" id="EYC29117.1"/>
    </source>
</evidence>
<dbReference type="GO" id="GO:0005506">
    <property type="term" value="F:iron ion binding"/>
    <property type="evidence" value="ECO:0007669"/>
    <property type="project" value="InterPro"/>
</dbReference>
<dbReference type="PANTHER" id="PTHR24300:SF375">
    <property type="entry name" value="CYTOCHROME P450 FAMILY"/>
    <property type="match status" value="1"/>
</dbReference>
<evidence type="ECO:0000256" key="5">
    <source>
        <dbReference type="SAM" id="SignalP"/>
    </source>
</evidence>
<comment type="caution">
    <text evidence="6">The sequence shown here is derived from an EMBL/GenBank/DDBJ whole genome shotgun (WGS) entry which is preliminary data.</text>
</comment>
<proteinExistence type="inferred from homology"/>
<keyword evidence="3" id="KW-0408">Iron</keyword>
<dbReference type="SUPFAM" id="SSF48264">
    <property type="entry name" value="Cytochrome P450"/>
    <property type="match status" value="1"/>
</dbReference>
<dbReference type="GO" id="GO:0016712">
    <property type="term" value="F:oxidoreductase activity, acting on paired donors, with incorporation or reduction of molecular oxygen, reduced flavin or flavoprotein as one donor, and incorporation of one atom of oxygen"/>
    <property type="evidence" value="ECO:0007669"/>
    <property type="project" value="TreeGrafter"/>
</dbReference>
<evidence type="ECO:0000313" key="7">
    <source>
        <dbReference type="Proteomes" id="UP000024635"/>
    </source>
</evidence>
<comment type="similarity">
    <text evidence="1">Belongs to the cytochrome P450 family.</text>
</comment>
<dbReference type="GO" id="GO:0006805">
    <property type="term" value="P:xenobiotic metabolic process"/>
    <property type="evidence" value="ECO:0007669"/>
    <property type="project" value="TreeGrafter"/>
</dbReference>
<dbReference type="GO" id="GO:0020037">
    <property type="term" value="F:heme binding"/>
    <property type="evidence" value="ECO:0007669"/>
    <property type="project" value="InterPro"/>
</dbReference>
<dbReference type="OrthoDB" id="2789670at2759"/>
<keyword evidence="7" id="KW-1185">Reference proteome</keyword>
<name>A0A016VQ16_9BILA</name>
<dbReference type="GO" id="GO:0006082">
    <property type="term" value="P:organic acid metabolic process"/>
    <property type="evidence" value="ECO:0007669"/>
    <property type="project" value="TreeGrafter"/>
</dbReference>
<accession>A0A016VQ16</accession>
<reference evidence="7" key="1">
    <citation type="journal article" date="2015" name="Nat. Genet.">
        <title>The genome and transcriptome of the zoonotic hookworm Ancylostoma ceylanicum identify infection-specific gene families.</title>
        <authorList>
            <person name="Schwarz E.M."/>
            <person name="Hu Y."/>
            <person name="Antoshechkin I."/>
            <person name="Miller M.M."/>
            <person name="Sternberg P.W."/>
            <person name="Aroian R.V."/>
        </authorList>
    </citation>
    <scope>NUCLEOTIDE SEQUENCE</scope>
    <source>
        <strain evidence="7">HY135</strain>
    </source>
</reference>
<dbReference type="Proteomes" id="UP000024635">
    <property type="component" value="Unassembled WGS sequence"/>
</dbReference>
<dbReference type="EMBL" id="JARK01001342">
    <property type="protein sequence ID" value="EYC29117.1"/>
    <property type="molecule type" value="Genomic_DNA"/>
</dbReference>
<dbReference type="PRINTS" id="PR00463">
    <property type="entry name" value="EP450I"/>
</dbReference>
<dbReference type="InterPro" id="IPR001128">
    <property type="entry name" value="Cyt_P450"/>
</dbReference>
<organism evidence="6 7">
    <name type="scientific">Ancylostoma ceylanicum</name>
    <dbReference type="NCBI Taxonomy" id="53326"/>
    <lineage>
        <taxon>Eukaryota</taxon>
        <taxon>Metazoa</taxon>
        <taxon>Ecdysozoa</taxon>
        <taxon>Nematoda</taxon>
        <taxon>Chromadorea</taxon>
        <taxon>Rhabditida</taxon>
        <taxon>Rhabditina</taxon>
        <taxon>Rhabditomorpha</taxon>
        <taxon>Strongyloidea</taxon>
        <taxon>Ancylostomatidae</taxon>
        <taxon>Ancylostomatinae</taxon>
        <taxon>Ancylostoma</taxon>
    </lineage>
</organism>
<sequence>MITLILLLTFIAVAFAQLLMKRANLPPGPFPIPLLGNVPYIAYFAVRNGGIVEVLRSLKKKYGRVFTIWFGPVPTVHITDLEVAQDAMMNHGANYSDRWVPYLLHLTRNGMGIVASNGNHWLHHRRFSLHVLRNFGLGRNIIEERIMEEFNLKFRAVDCVIHESGSNVIDPLPVFEVLVGSIINRLLFSERFDSLRPKLFPCTRAFKHFKSSDDFFAMKRKVDNIANKVSFLDLFAHKFMLSIPLLRRRYDRILGPFYQLKAYIRGQLERRKADIAAGKHLLDEEGRDYVDAYLIKMAQEMKENPKDTYFTEEALVINLLDLWIAGQETTITTILSGLTNLINYPEVAIYDIHILETLVFKFCLSSLEELKKVSQAAIRSPVQLK</sequence>
<keyword evidence="2" id="KW-0479">Metal-binding</keyword>
<gene>
    <name evidence="6" type="primary">Acey_s0006.g2797</name>
    <name evidence="6" type="ORF">Y032_0006g2797</name>
</gene>
<dbReference type="Pfam" id="PF00067">
    <property type="entry name" value="p450"/>
    <property type="match status" value="1"/>
</dbReference>
<evidence type="ECO:0008006" key="8">
    <source>
        <dbReference type="Google" id="ProtNLM"/>
    </source>
</evidence>
<dbReference type="STRING" id="53326.A0A016VQ16"/>
<dbReference type="AlphaFoldDB" id="A0A016VQ16"/>
<feature type="signal peptide" evidence="5">
    <location>
        <begin position="1"/>
        <end position="16"/>
    </location>
</feature>
<dbReference type="Gene3D" id="1.10.630.10">
    <property type="entry name" value="Cytochrome P450"/>
    <property type="match status" value="1"/>
</dbReference>
<evidence type="ECO:0000256" key="1">
    <source>
        <dbReference type="ARBA" id="ARBA00010617"/>
    </source>
</evidence>
<keyword evidence="4" id="KW-0503">Monooxygenase</keyword>
<dbReference type="InterPro" id="IPR050182">
    <property type="entry name" value="Cytochrome_P450_fam2"/>
</dbReference>
<dbReference type="InterPro" id="IPR036396">
    <property type="entry name" value="Cyt_P450_sf"/>
</dbReference>
<evidence type="ECO:0000256" key="3">
    <source>
        <dbReference type="ARBA" id="ARBA00023004"/>
    </source>
</evidence>
<evidence type="ECO:0000256" key="2">
    <source>
        <dbReference type="ARBA" id="ARBA00022723"/>
    </source>
</evidence>
<feature type="chain" id="PRO_5001493783" description="Unspecific monooxygenase" evidence="5">
    <location>
        <begin position="17"/>
        <end position="385"/>
    </location>
</feature>
<dbReference type="InterPro" id="IPR002401">
    <property type="entry name" value="Cyt_P450_E_grp-I"/>
</dbReference>
<evidence type="ECO:0000256" key="4">
    <source>
        <dbReference type="ARBA" id="ARBA00023033"/>
    </source>
</evidence>
<dbReference type="PANTHER" id="PTHR24300">
    <property type="entry name" value="CYTOCHROME P450 508A4-RELATED"/>
    <property type="match status" value="1"/>
</dbReference>
<keyword evidence="5" id="KW-0732">Signal</keyword>
<keyword evidence="4" id="KW-0560">Oxidoreductase</keyword>
<dbReference type="GO" id="GO:0005737">
    <property type="term" value="C:cytoplasm"/>
    <property type="evidence" value="ECO:0007669"/>
    <property type="project" value="TreeGrafter"/>
</dbReference>